<dbReference type="AlphaFoldDB" id="A0A7W4ISI3"/>
<gene>
    <name evidence="1" type="ORF">HLH36_07915</name>
</gene>
<evidence type="ECO:0000313" key="1">
    <source>
        <dbReference type="EMBL" id="MBB2168279.1"/>
    </source>
</evidence>
<protein>
    <submittedName>
        <fullName evidence="1">Uncharacterized protein</fullName>
    </submittedName>
</protein>
<name>A0A7W4ISI3_9PROT</name>
<reference evidence="1 2" key="1">
    <citation type="submission" date="2020-04" db="EMBL/GenBank/DDBJ databases">
        <title>Description of novel Gluconacetobacter.</title>
        <authorList>
            <person name="Sombolestani A."/>
        </authorList>
    </citation>
    <scope>NUCLEOTIDE SEQUENCE [LARGE SCALE GENOMIC DNA]</scope>
    <source>
        <strain evidence="1 2">LMG 27801</strain>
    </source>
</reference>
<dbReference type="RefSeq" id="WP_182985859.1">
    <property type="nucleotide sequence ID" value="NZ_JABEQD010000004.1"/>
</dbReference>
<keyword evidence="2" id="KW-1185">Reference proteome</keyword>
<dbReference type="EMBL" id="JABEQD010000004">
    <property type="protein sequence ID" value="MBB2168279.1"/>
    <property type="molecule type" value="Genomic_DNA"/>
</dbReference>
<dbReference type="Proteomes" id="UP000559860">
    <property type="component" value="Unassembled WGS sequence"/>
</dbReference>
<organism evidence="1 2">
    <name type="scientific">Gluconacetobacter aggeris</name>
    <dbReference type="NCBI Taxonomy" id="1286186"/>
    <lineage>
        <taxon>Bacteria</taxon>
        <taxon>Pseudomonadati</taxon>
        <taxon>Pseudomonadota</taxon>
        <taxon>Alphaproteobacteria</taxon>
        <taxon>Acetobacterales</taxon>
        <taxon>Acetobacteraceae</taxon>
        <taxon>Gluconacetobacter</taxon>
    </lineage>
</organism>
<comment type="caution">
    <text evidence="1">The sequence shown here is derived from an EMBL/GenBank/DDBJ whole genome shotgun (WGS) entry which is preliminary data.</text>
</comment>
<evidence type="ECO:0000313" key="2">
    <source>
        <dbReference type="Proteomes" id="UP000559860"/>
    </source>
</evidence>
<accession>A0A7W4ISI3</accession>
<proteinExistence type="predicted"/>
<sequence length="144" mass="16044">MTTYTDDTEIDDLVASFLSGSLPKAEWTHVAHFAVALWLLRHRPECAEPGIMRSLIRAYNTATGTANTSSSGYHETITIASMRTAKSFLETYPPNTPLLRVLDALMAGPSGRSDWLLTYWNQETLFSPDARSRWVEPDKAALPI</sequence>